<feature type="domain" description="C2H2-type" evidence="1">
    <location>
        <begin position="4"/>
        <end position="28"/>
    </location>
</feature>
<feature type="domain" description="C2H2-type" evidence="1">
    <location>
        <begin position="59"/>
        <end position="79"/>
    </location>
</feature>
<dbReference type="EMBL" id="KY684111">
    <property type="protein sequence ID" value="ARF12302.1"/>
    <property type="molecule type" value="Genomic_DNA"/>
</dbReference>
<sequence length="333" mass="38901">MMKFNCEICKYSTDVKFAYQKHMNSKRHGHKVTNSTKNTSNESYSVPNKIINRTSKKDYKCLFCNGIYATASNLARHEKACSKRNNLQTQYLTEIEKKDLEIKHLKELHSKDAEMINQLKDENTTVKNDINYLKTLINNAGAVIKTSVSALAYVTKNYTDAPKLQKLEDYTYLEYNDNNDEFDLVSTVISHHQSGLLCQYLSDIIINVYKTDDPSEQSIWNSDSVRLTYLIRDIINKKTDWTVDKKGIKTSKYIIKPLLDYIRELLNKYSYENRLEQFCHEPYMKFKKRTDDMNAVAEIIATIKNNILSEQILKYIAPHFYLTKNDNDELIDV</sequence>
<proteinExistence type="predicted"/>
<evidence type="ECO:0000313" key="2">
    <source>
        <dbReference type="EMBL" id="ARF12302.1"/>
    </source>
</evidence>
<dbReference type="SUPFAM" id="SSF57667">
    <property type="entry name" value="beta-beta-alpha zinc fingers"/>
    <property type="match status" value="1"/>
</dbReference>
<dbReference type="Gene3D" id="3.30.160.60">
    <property type="entry name" value="Classic Zinc Finger"/>
    <property type="match status" value="1"/>
</dbReference>
<gene>
    <name evidence="2" type="ORF">Klosneuvirus_4_117</name>
</gene>
<name>A0A1V0SKQ7_9VIRU</name>
<dbReference type="InterPro" id="IPR036236">
    <property type="entry name" value="Znf_C2H2_sf"/>
</dbReference>
<accession>A0A1V0SKQ7</accession>
<dbReference type="SMART" id="SM00355">
    <property type="entry name" value="ZnF_C2H2"/>
    <property type="match status" value="2"/>
</dbReference>
<organism evidence="2">
    <name type="scientific">Klosneuvirus KNV1</name>
    <dbReference type="NCBI Taxonomy" id="1977640"/>
    <lineage>
        <taxon>Viruses</taxon>
        <taxon>Varidnaviria</taxon>
        <taxon>Bamfordvirae</taxon>
        <taxon>Nucleocytoviricota</taxon>
        <taxon>Megaviricetes</taxon>
        <taxon>Imitervirales</taxon>
        <taxon>Mimiviridae</taxon>
        <taxon>Klosneuvirinae</taxon>
        <taxon>Klosneuvirus</taxon>
    </lineage>
</organism>
<evidence type="ECO:0000259" key="1">
    <source>
        <dbReference type="SMART" id="SM00355"/>
    </source>
</evidence>
<reference evidence="2" key="1">
    <citation type="journal article" date="2017" name="Science">
        <title>Giant viruses with an expanded complement of translation system components.</title>
        <authorList>
            <person name="Schulz F."/>
            <person name="Yutin N."/>
            <person name="Ivanova N.N."/>
            <person name="Ortega D.R."/>
            <person name="Lee T.K."/>
            <person name="Vierheilig J."/>
            <person name="Daims H."/>
            <person name="Horn M."/>
            <person name="Wagner M."/>
            <person name="Jensen G.J."/>
            <person name="Kyrpides N.C."/>
            <person name="Koonin E.V."/>
            <person name="Woyke T."/>
        </authorList>
    </citation>
    <scope>NUCLEOTIDE SEQUENCE</scope>
    <source>
        <strain evidence="2">KNV1</strain>
    </source>
</reference>
<dbReference type="InterPro" id="IPR013087">
    <property type="entry name" value="Znf_C2H2_type"/>
</dbReference>
<protein>
    <submittedName>
        <fullName evidence="2">Zinc finger protein</fullName>
    </submittedName>
</protein>